<feature type="compositionally biased region" description="Polar residues" evidence="1">
    <location>
        <begin position="38"/>
        <end position="49"/>
    </location>
</feature>
<evidence type="ECO:0000313" key="2">
    <source>
        <dbReference type="EMBL" id="KAF2636793.1"/>
    </source>
</evidence>
<organism evidence="2 3">
    <name type="scientific">Massarina eburnea CBS 473.64</name>
    <dbReference type="NCBI Taxonomy" id="1395130"/>
    <lineage>
        <taxon>Eukaryota</taxon>
        <taxon>Fungi</taxon>
        <taxon>Dikarya</taxon>
        <taxon>Ascomycota</taxon>
        <taxon>Pezizomycotina</taxon>
        <taxon>Dothideomycetes</taxon>
        <taxon>Pleosporomycetidae</taxon>
        <taxon>Pleosporales</taxon>
        <taxon>Massarineae</taxon>
        <taxon>Massarinaceae</taxon>
        <taxon>Massarina</taxon>
    </lineage>
</organism>
<reference evidence="2" key="1">
    <citation type="journal article" date="2020" name="Stud. Mycol.">
        <title>101 Dothideomycetes genomes: a test case for predicting lifestyles and emergence of pathogens.</title>
        <authorList>
            <person name="Haridas S."/>
            <person name="Albert R."/>
            <person name="Binder M."/>
            <person name="Bloem J."/>
            <person name="Labutti K."/>
            <person name="Salamov A."/>
            <person name="Andreopoulos B."/>
            <person name="Baker S."/>
            <person name="Barry K."/>
            <person name="Bills G."/>
            <person name="Bluhm B."/>
            <person name="Cannon C."/>
            <person name="Castanera R."/>
            <person name="Culley D."/>
            <person name="Daum C."/>
            <person name="Ezra D."/>
            <person name="Gonzalez J."/>
            <person name="Henrissat B."/>
            <person name="Kuo A."/>
            <person name="Liang C."/>
            <person name="Lipzen A."/>
            <person name="Lutzoni F."/>
            <person name="Magnuson J."/>
            <person name="Mondo S."/>
            <person name="Nolan M."/>
            <person name="Ohm R."/>
            <person name="Pangilinan J."/>
            <person name="Park H.-J."/>
            <person name="Ramirez L."/>
            <person name="Alfaro M."/>
            <person name="Sun H."/>
            <person name="Tritt A."/>
            <person name="Yoshinaga Y."/>
            <person name="Zwiers L.-H."/>
            <person name="Turgeon B."/>
            <person name="Goodwin S."/>
            <person name="Spatafora J."/>
            <person name="Crous P."/>
            <person name="Grigoriev I."/>
        </authorList>
    </citation>
    <scope>NUCLEOTIDE SEQUENCE</scope>
    <source>
        <strain evidence="2">CBS 473.64</strain>
    </source>
</reference>
<keyword evidence="3" id="KW-1185">Reference proteome</keyword>
<dbReference type="AlphaFoldDB" id="A0A6A6RQW3"/>
<sequence>MQRKHHINNRKSHLTSHTPRAPLREQNMSNEKNKHTPSHQPTNQPTNQKKNPHGKKERSTPPNTPMSRKAFTPNPFHFPSTATTATTGNGSAVFVQFASFGRFARHTDERARVVGKRNRGRKEGREEGFP</sequence>
<feature type="region of interest" description="Disordered" evidence="1">
    <location>
        <begin position="111"/>
        <end position="130"/>
    </location>
</feature>
<name>A0A6A6RQW3_9PLEO</name>
<protein>
    <submittedName>
        <fullName evidence="2">Uncharacterized protein</fullName>
    </submittedName>
</protein>
<gene>
    <name evidence="2" type="ORF">P280DRAFT_141243</name>
</gene>
<evidence type="ECO:0000256" key="1">
    <source>
        <dbReference type="SAM" id="MobiDB-lite"/>
    </source>
</evidence>
<feature type="compositionally biased region" description="Basic residues" evidence="1">
    <location>
        <begin position="1"/>
        <end position="14"/>
    </location>
</feature>
<feature type="compositionally biased region" description="Basic and acidic residues" evidence="1">
    <location>
        <begin position="121"/>
        <end position="130"/>
    </location>
</feature>
<proteinExistence type="predicted"/>
<evidence type="ECO:0000313" key="3">
    <source>
        <dbReference type="Proteomes" id="UP000799753"/>
    </source>
</evidence>
<dbReference type="EMBL" id="MU006796">
    <property type="protein sequence ID" value="KAF2636793.1"/>
    <property type="molecule type" value="Genomic_DNA"/>
</dbReference>
<dbReference type="Proteomes" id="UP000799753">
    <property type="component" value="Unassembled WGS sequence"/>
</dbReference>
<accession>A0A6A6RQW3</accession>
<feature type="region of interest" description="Disordered" evidence="1">
    <location>
        <begin position="1"/>
        <end position="89"/>
    </location>
</feature>